<dbReference type="AlphaFoldDB" id="A0A7X4KCR8"/>
<dbReference type="EMBL" id="WWCK01000003">
    <property type="protein sequence ID" value="MYM67613.1"/>
    <property type="molecule type" value="Genomic_DNA"/>
</dbReference>
<dbReference type="Proteomes" id="UP000450012">
    <property type="component" value="Unassembled WGS sequence"/>
</dbReference>
<comment type="caution">
    <text evidence="2">The sequence shown here is derived from an EMBL/GenBank/DDBJ whole genome shotgun (WGS) entry which is preliminary data.</text>
</comment>
<feature type="domain" description="Ice-binding protein C-terminal" evidence="1">
    <location>
        <begin position="111"/>
        <end position="134"/>
    </location>
</feature>
<proteinExistence type="predicted"/>
<evidence type="ECO:0000313" key="2">
    <source>
        <dbReference type="EMBL" id="MYM67613.1"/>
    </source>
</evidence>
<gene>
    <name evidence="2" type="ORF">GTP45_12315</name>
</gene>
<dbReference type="NCBIfam" id="TIGR02595">
    <property type="entry name" value="PEP_CTERM"/>
    <property type="match status" value="2"/>
</dbReference>
<evidence type="ECO:0000313" key="3">
    <source>
        <dbReference type="Proteomes" id="UP000450012"/>
    </source>
</evidence>
<evidence type="ECO:0000259" key="1">
    <source>
        <dbReference type="Pfam" id="PF07589"/>
    </source>
</evidence>
<accession>A0A7X4KCR8</accession>
<sequence length="314" mass="33472">MQYGGPDESDYMGYTAYRLFDVNILQNTAGILFDLSCGFDCSMFLYKSFDPAAPLQDFIAGDDNYVAPQTAGLGGPLRAGHYSLVVTGDSWRDSGYFSLSVVGLKPFTITAVPEPSTWLMLLGGLLAVGLAARRHGRRALVLALLAGAVQQASADVVTVSGDTTFGPTFHRPSNYGGEPNSLGQDVAYRAYNISVTAEAGEFSFLTVCGYNCGTFLYEGSFNPADSYRNILDGRALGGTDDMGESAISVYLRRGQQYVLVVTGYGDYDWGEYFTTIAGTGGISISAVPEPSTSLMLLGGLMAIGVAARRRNKGR</sequence>
<organism evidence="2 3">
    <name type="scientific">Duganella rivi</name>
    <dbReference type="NCBI Taxonomy" id="2666083"/>
    <lineage>
        <taxon>Bacteria</taxon>
        <taxon>Pseudomonadati</taxon>
        <taxon>Pseudomonadota</taxon>
        <taxon>Betaproteobacteria</taxon>
        <taxon>Burkholderiales</taxon>
        <taxon>Oxalobacteraceae</taxon>
        <taxon>Telluria group</taxon>
        <taxon>Duganella</taxon>
    </lineage>
</organism>
<feature type="domain" description="Ice-binding protein C-terminal" evidence="1">
    <location>
        <begin position="286"/>
        <end position="310"/>
    </location>
</feature>
<dbReference type="InterPro" id="IPR013424">
    <property type="entry name" value="Ice-binding_C"/>
</dbReference>
<protein>
    <submittedName>
        <fullName evidence="2">PEP-CTERM sorting domain-containing protein</fullName>
    </submittedName>
</protein>
<keyword evidence="3" id="KW-1185">Reference proteome</keyword>
<dbReference type="Pfam" id="PF07589">
    <property type="entry name" value="PEP-CTERM"/>
    <property type="match status" value="2"/>
</dbReference>
<name>A0A7X4KCR8_9BURK</name>
<reference evidence="2 3" key="1">
    <citation type="submission" date="2019-12" db="EMBL/GenBank/DDBJ databases">
        <title>Novel species isolated from a subtropical stream in China.</title>
        <authorList>
            <person name="Lu H."/>
        </authorList>
    </citation>
    <scope>NUCLEOTIDE SEQUENCE [LARGE SCALE GENOMIC DNA]</scope>
    <source>
        <strain evidence="2 3">FT55W</strain>
    </source>
</reference>